<evidence type="ECO:0000313" key="3">
    <source>
        <dbReference type="EMBL" id="MEJ5946477.1"/>
    </source>
</evidence>
<keyword evidence="2" id="KW-0812">Transmembrane</keyword>
<comment type="caution">
    <text evidence="3">The sequence shown here is derived from an EMBL/GenBank/DDBJ whole genome shotgun (WGS) entry which is preliminary data.</text>
</comment>
<keyword evidence="2" id="KW-1133">Transmembrane helix</keyword>
<protein>
    <submittedName>
        <fullName evidence="3">Uncharacterized protein</fullName>
    </submittedName>
</protein>
<reference evidence="3 4" key="1">
    <citation type="journal article" date="2017" name="Int. J. Syst. Evol. Microbiol.">
        <title>Pseudokineococcus basanitobsidens sp. nov., isolated from volcanic rock.</title>
        <authorList>
            <person name="Lee D.W."/>
            <person name="Park M.Y."/>
            <person name="Kim J.J."/>
            <person name="Kim B.S."/>
        </authorList>
    </citation>
    <scope>NUCLEOTIDE SEQUENCE [LARGE SCALE GENOMIC DNA]</scope>
    <source>
        <strain evidence="3 4">DSM 103726</strain>
    </source>
</reference>
<evidence type="ECO:0000256" key="1">
    <source>
        <dbReference type="SAM" id="MobiDB-lite"/>
    </source>
</evidence>
<name>A0ABU8RMZ7_9ACTN</name>
<accession>A0ABU8RMZ7</accession>
<dbReference type="EMBL" id="JBBIAA010000024">
    <property type="protein sequence ID" value="MEJ5946477.1"/>
    <property type="molecule type" value="Genomic_DNA"/>
</dbReference>
<dbReference type="RefSeq" id="WP_339575860.1">
    <property type="nucleotide sequence ID" value="NZ_JBBIAA010000024.1"/>
</dbReference>
<keyword evidence="2" id="KW-0472">Membrane</keyword>
<feature type="region of interest" description="Disordered" evidence="1">
    <location>
        <begin position="152"/>
        <end position="173"/>
    </location>
</feature>
<gene>
    <name evidence="3" type="ORF">WDZ17_14360</name>
</gene>
<keyword evidence="4" id="KW-1185">Reference proteome</keyword>
<feature type="transmembrane region" description="Helical" evidence="2">
    <location>
        <begin position="59"/>
        <end position="80"/>
    </location>
</feature>
<dbReference type="Proteomes" id="UP001387100">
    <property type="component" value="Unassembled WGS sequence"/>
</dbReference>
<evidence type="ECO:0000256" key="2">
    <source>
        <dbReference type="SAM" id="Phobius"/>
    </source>
</evidence>
<organism evidence="3 4">
    <name type="scientific">Pseudokineococcus basanitobsidens</name>
    <dbReference type="NCBI Taxonomy" id="1926649"/>
    <lineage>
        <taxon>Bacteria</taxon>
        <taxon>Bacillati</taxon>
        <taxon>Actinomycetota</taxon>
        <taxon>Actinomycetes</taxon>
        <taxon>Kineosporiales</taxon>
        <taxon>Kineosporiaceae</taxon>
        <taxon>Pseudokineococcus</taxon>
    </lineage>
</organism>
<proteinExistence type="predicted"/>
<evidence type="ECO:0000313" key="4">
    <source>
        <dbReference type="Proteomes" id="UP001387100"/>
    </source>
</evidence>
<sequence>MTTARDLDAALRTLDPTTADTTAGGSRAAADLERILASATPAPPQHDGTPRRPRTGRRIAVAGGLVAAATTSLLVLPPVLGENSAFATWTAYPSGLSPEQSATVADECRDLLTGKGPDTLPAQDADVAITERRGRWTQVVLTDPGGFFGSCLTTDPPDENSSGGAGDGGRVPGPRELTVLISGTATVEAGEVSELTGRAGEDVDTVTYASEDHGDVVATVSSGAWALWFPGDELEDVADPDGIRVRVGYQDGSTATVTLLGECHRGLTEETC</sequence>